<feature type="compositionally biased region" description="Basic and acidic residues" evidence="1">
    <location>
        <begin position="226"/>
        <end position="238"/>
    </location>
</feature>
<reference evidence="3 4" key="1">
    <citation type="submission" date="2023-08" db="EMBL/GenBank/DDBJ databases">
        <title>Draft genome sequence of Algoriphagus taiwanensis.</title>
        <authorList>
            <person name="Takatani N."/>
            <person name="Hosokawa M."/>
            <person name="Sawabe T."/>
        </authorList>
    </citation>
    <scope>NUCLEOTIDE SEQUENCE [LARGE SCALE GENOMIC DNA]</scope>
    <source>
        <strain evidence="3 4">JCM 19755</strain>
    </source>
</reference>
<keyword evidence="4" id="KW-1185">Reference proteome</keyword>
<dbReference type="InterPro" id="IPR011990">
    <property type="entry name" value="TPR-like_helical_dom_sf"/>
</dbReference>
<name>A0ABQ6Q1C3_9BACT</name>
<feature type="transmembrane region" description="Helical" evidence="2">
    <location>
        <begin position="76"/>
        <end position="96"/>
    </location>
</feature>
<organism evidence="3 4">
    <name type="scientific">Algoriphagus taiwanensis</name>
    <dbReference type="NCBI Taxonomy" id="1445656"/>
    <lineage>
        <taxon>Bacteria</taxon>
        <taxon>Pseudomonadati</taxon>
        <taxon>Bacteroidota</taxon>
        <taxon>Cytophagia</taxon>
        <taxon>Cytophagales</taxon>
        <taxon>Cyclobacteriaceae</taxon>
        <taxon>Algoriphagus</taxon>
    </lineage>
</organism>
<evidence type="ECO:0008006" key="5">
    <source>
        <dbReference type="Google" id="ProtNLM"/>
    </source>
</evidence>
<keyword evidence="2" id="KW-1133">Transmembrane helix</keyword>
<evidence type="ECO:0000313" key="4">
    <source>
        <dbReference type="Proteomes" id="UP001307705"/>
    </source>
</evidence>
<keyword evidence="2" id="KW-0812">Transmembrane</keyword>
<comment type="caution">
    <text evidence="3">The sequence shown here is derived from an EMBL/GenBank/DDBJ whole genome shotgun (WGS) entry which is preliminary data.</text>
</comment>
<evidence type="ECO:0000313" key="3">
    <source>
        <dbReference type="EMBL" id="GMQ33263.1"/>
    </source>
</evidence>
<evidence type="ECO:0000256" key="2">
    <source>
        <dbReference type="SAM" id="Phobius"/>
    </source>
</evidence>
<dbReference type="SUPFAM" id="SSF48452">
    <property type="entry name" value="TPR-like"/>
    <property type="match status" value="1"/>
</dbReference>
<keyword evidence="2" id="KW-0472">Membrane</keyword>
<feature type="region of interest" description="Disordered" evidence="1">
    <location>
        <begin position="216"/>
        <end position="238"/>
    </location>
</feature>
<dbReference type="Proteomes" id="UP001307705">
    <property type="component" value="Unassembled WGS sequence"/>
</dbReference>
<accession>A0ABQ6Q1C3</accession>
<protein>
    <recommendedName>
        <fullName evidence="5">Tetratricopeptide repeat protein</fullName>
    </recommendedName>
</protein>
<evidence type="ECO:0000256" key="1">
    <source>
        <dbReference type="SAM" id="MobiDB-lite"/>
    </source>
</evidence>
<dbReference type="Pfam" id="PF13174">
    <property type="entry name" value="TPR_6"/>
    <property type="match status" value="1"/>
</dbReference>
<gene>
    <name evidence="3" type="ORF">Ataiwa_15350</name>
</gene>
<dbReference type="EMBL" id="BTPE01000004">
    <property type="protein sequence ID" value="GMQ33263.1"/>
    <property type="molecule type" value="Genomic_DNA"/>
</dbReference>
<proteinExistence type="predicted"/>
<dbReference type="RefSeq" id="WP_338228032.1">
    <property type="nucleotide sequence ID" value="NZ_BTPE01000004.1"/>
</dbReference>
<dbReference type="InterPro" id="IPR019734">
    <property type="entry name" value="TPR_rpt"/>
</dbReference>
<dbReference type="Gene3D" id="1.25.40.10">
    <property type="entry name" value="Tetratricopeptide repeat domain"/>
    <property type="match status" value="1"/>
</dbReference>
<sequence length="238" mass="27410">MSDRDLQIERYLQGEMSEAEKVQFEQLIAQDSELGEEVSFQLGVQKALWNEDENSFRSELNRLEKSHQINLKRRRFWVAAASIALLACIAGLWLFLPKDQNELFQAYFSPQPNIYQPITRSTGESSTINQGLIAYEKGEWKEALRHFSELDKSEKPEFVILYEGNCLLALGDFSTAKQALDPLLNSQDGTLRHRAGWYWALAQLKLGQKKEAKSQLEQLTEEEGPFQEKSKELIRLLP</sequence>